<evidence type="ECO:0000256" key="1">
    <source>
        <dbReference type="ARBA" id="ARBA00001946"/>
    </source>
</evidence>
<feature type="domain" description="Protein kinase" evidence="13">
    <location>
        <begin position="35"/>
        <end position="289"/>
    </location>
</feature>
<keyword evidence="8" id="KW-0460">Magnesium</keyword>
<dbReference type="SUPFAM" id="SSF56112">
    <property type="entry name" value="Protein kinase-like (PK-like)"/>
    <property type="match status" value="1"/>
</dbReference>
<dbReference type="FunFam" id="3.30.200.20:FF:000547">
    <property type="entry name" value="Serine/threonine-protein kinase prk-2"/>
    <property type="match status" value="1"/>
</dbReference>
<dbReference type="InterPro" id="IPR017441">
    <property type="entry name" value="Protein_kinase_ATP_BS"/>
</dbReference>
<keyword evidence="14" id="KW-1185">Reference proteome</keyword>
<keyword evidence="5 11" id="KW-0547">Nucleotide-binding</keyword>
<evidence type="ECO:0000256" key="8">
    <source>
        <dbReference type="ARBA" id="ARBA00022842"/>
    </source>
</evidence>
<dbReference type="WBParaSite" id="SMUV_0000711501-mRNA-1">
    <property type="protein sequence ID" value="SMUV_0000711501-mRNA-1"/>
    <property type="gene ID" value="SMUV_0000711501"/>
</dbReference>
<dbReference type="Pfam" id="PF00069">
    <property type="entry name" value="Pkinase"/>
    <property type="match status" value="1"/>
</dbReference>
<sequence>MAQFAKKVKKLATFQFLNFKLLLNGRGFAKFKKNYKLKGELGRGGFGVVYRAVRISDETPVAVKFIKRRQVREWGKLNDEKVPMEICMLAKCTKVNGVVRLYDWYSMPEGFLIIMERPYPCIDMFDFIRTQNQLDENLARFLFRQIVETVVECAQKKVIHRDIKDENIVIDLVTGQTRLIDFGAATILKKTKYTDFQGTRLYCPPEWFLHSLYLGKEAAVWSLGVLLYNMLNGRLPFRNEKDICTSHLLGSLPFYTSISPEAKDLIEKCLRFDPFARYSLEEIMGHPWVLAPTADWLTLSASSAKVPTTNYATDSLVEDLDDDEKTTNISDSPPLSTANLNSIAEDENNVLLKVDGNETTSKIKRMAKTSVLKRHVFGSHCQGYQEKSSLKKQYLKNRSMNQGMTMGCSWVQSAVDSHSAIGKAARKTTMDSGQLSLVYSTVIDNLNDEQQLRSRLVEPAAAC</sequence>
<keyword evidence="6" id="KW-0418">Kinase</keyword>
<comment type="similarity">
    <text evidence="12">Belongs to the protein kinase superfamily.</text>
</comment>
<dbReference type="EC" id="2.7.11.1" evidence="2"/>
<dbReference type="GO" id="GO:0004674">
    <property type="term" value="F:protein serine/threonine kinase activity"/>
    <property type="evidence" value="ECO:0007669"/>
    <property type="project" value="UniProtKB-KW"/>
</dbReference>
<dbReference type="InterPro" id="IPR000719">
    <property type="entry name" value="Prot_kinase_dom"/>
</dbReference>
<evidence type="ECO:0000256" key="4">
    <source>
        <dbReference type="ARBA" id="ARBA00022679"/>
    </source>
</evidence>
<dbReference type="FunFam" id="1.10.510.10:FF:000708">
    <property type="entry name" value="serine/threonine-protein kinase par-1-like"/>
    <property type="match status" value="1"/>
</dbReference>
<evidence type="ECO:0000256" key="12">
    <source>
        <dbReference type="RuleBase" id="RU000304"/>
    </source>
</evidence>
<evidence type="ECO:0000256" key="11">
    <source>
        <dbReference type="PROSITE-ProRule" id="PRU10141"/>
    </source>
</evidence>
<keyword evidence="7 11" id="KW-0067">ATP-binding</keyword>
<dbReference type="CDD" id="cd14005">
    <property type="entry name" value="STKc_PIM"/>
    <property type="match status" value="1"/>
</dbReference>
<dbReference type="PROSITE" id="PS00108">
    <property type="entry name" value="PROTEIN_KINASE_ST"/>
    <property type="match status" value="1"/>
</dbReference>
<dbReference type="PANTHER" id="PTHR22984:SF29">
    <property type="entry name" value="SERINE_THREONINE-PROTEIN KINASE PIM-1"/>
    <property type="match status" value="1"/>
</dbReference>
<evidence type="ECO:0000313" key="14">
    <source>
        <dbReference type="Proteomes" id="UP000046393"/>
    </source>
</evidence>
<evidence type="ECO:0000259" key="13">
    <source>
        <dbReference type="PROSITE" id="PS50011"/>
    </source>
</evidence>
<evidence type="ECO:0000256" key="2">
    <source>
        <dbReference type="ARBA" id="ARBA00012513"/>
    </source>
</evidence>
<evidence type="ECO:0000256" key="5">
    <source>
        <dbReference type="ARBA" id="ARBA00022741"/>
    </source>
</evidence>
<dbReference type="Proteomes" id="UP000046393">
    <property type="component" value="Unplaced"/>
</dbReference>
<comment type="cofactor">
    <cofactor evidence="1">
        <name>Mg(2+)</name>
        <dbReference type="ChEBI" id="CHEBI:18420"/>
    </cofactor>
</comment>
<evidence type="ECO:0000256" key="6">
    <source>
        <dbReference type="ARBA" id="ARBA00022777"/>
    </source>
</evidence>
<dbReference type="SMART" id="SM00220">
    <property type="entry name" value="S_TKc"/>
    <property type="match status" value="1"/>
</dbReference>
<dbReference type="AlphaFoldDB" id="A0A0N5AQY7"/>
<keyword evidence="3 12" id="KW-0723">Serine/threonine-protein kinase</keyword>
<comment type="catalytic activity">
    <reaction evidence="10">
        <text>L-seryl-[protein] + ATP = O-phospho-L-seryl-[protein] + ADP + H(+)</text>
        <dbReference type="Rhea" id="RHEA:17989"/>
        <dbReference type="Rhea" id="RHEA-COMP:9863"/>
        <dbReference type="Rhea" id="RHEA-COMP:11604"/>
        <dbReference type="ChEBI" id="CHEBI:15378"/>
        <dbReference type="ChEBI" id="CHEBI:29999"/>
        <dbReference type="ChEBI" id="CHEBI:30616"/>
        <dbReference type="ChEBI" id="CHEBI:83421"/>
        <dbReference type="ChEBI" id="CHEBI:456216"/>
        <dbReference type="EC" id="2.7.11.1"/>
    </reaction>
</comment>
<dbReference type="Gene3D" id="3.30.200.20">
    <property type="entry name" value="Phosphorylase Kinase, domain 1"/>
    <property type="match status" value="1"/>
</dbReference>
<organism evidence="14 15">
    <name type="scientific">Syphacia muris</name>
    <dbReference type="NCBI Taxonomy" id="451379"/>
    <lineage>
        <taxon>Eukaryota</taxon>
        <taxon>Metazoa</taxon>
        <taxon>Ecdysozoa</taxon>
        <taxon>Nematoda</taxon>
        <taxon>Chromadorea</taxon>
        <taxon>Rhabditida</taxon>
        <taxon>Spirurina</taxon>
        <taxon>Oxyuridomorpha</taxon>
        <taxon>Oxyuroidea</taxon>
        <taxon>Oxyuridae</taxon>
        <taxon>Syphacia</taxon>
    </lineage>
</organism>
<comment type="catalytic activity">
    <reaction evidence="9">
        <text>L-threonyl-[protein] + ATP = O-phospho-L-threonyl-[protein] + ADP + H(+)</text>
        <dbReference type="Rhea" id="RHEA:46608"/>
        <dbReference type="Rhea" id="RHEA-COMP:11060"/>
        <dbReference type="Rhea" id="RHEA-COMP:11605"/>
        <dbReference type="ChEBI" id="CHEBI:15378"/>
        <dbReference type="ChEBI" id="CHEBI:30013"/>
        <dbReference type="ChEBI" id="CHEBI:30616"/>
        <dbReference type="ChEBI" id="CHEBI:61977"/>
        <dbReference type="ChEBI" id="CHEBI:456216"/>
        <dbReference type="EC" id="2.7.11.1"/>
    </reaction>
</comment>
<dbReference type="PANTHER" id="PTHR22984">
    <property type="entry name" value="SERINE/THREONINE-PROTEIN KINASE PIM"/>
    <property type="match status" value="1"/>
</dbReference>
<dbReference type="PROSITE" id="PS00107">
    <property type="entry name" value="PROTEIN_KINASE_ATP"/>
    <property type="match status" value="1"/>
</dbReference>
<accession>A0A0N5AQY7</accession>
<dbReference type="Gene3D" id="1.10.510.10">
    <property type="entry name" value="Transferase(Phosphotransferase) domain 1"/>
    <property type="match status" value="1"/>
</dbReference>
<feature type="binding site" evidence="11">
    <location>
        <position position="64"/>
    </location>
    <ligand>
        <name>ATP</name>
        <dbReference type="ChEBI" id="CHEBI:30616"/>
    </ligand>
</feature>
<reference evidence="15" key="1">
    <citation type="submission" date="2017-02" db="UniProtKB">
        <authorList>
            <consortium name="WormBaseParasite"/>
        </authorList>
    </citation>
    <scope>IDENTIFICATION</scope>
</reference>
<name>A0A0N5AQY7_9BILA</name>
<dbReference type="InterPro" id="IPR008271">
    <property type="entry name" value="Ser/Thr_kinase_AS"/>
</dbReference>
<evidence type="ECO:0000256" key="10">
    <source>
        <dbReference type="ARBA" id="ARBA00048679"/>
    </source>
</evidence>
<evidence type="ECO:0000256" key="3">
    <source>
        <dbReference type="ARBA" id="ARBA00022527"/>
    </source>
</evidence>
<dbReference type="PROSITE" id="PS50011">
    <property type="entry name" value="PROTEIN_KINASE_DOM"/>
    <property type="match status" value="1"/>
</dbReference>
<evidence type="ECO:0000256" key="7">
    <source>
        <dbReference type="ARBA" id="ARBA00022840"/>
    </source>
</evidence>
<dbReference type="GO" id="GO:0005737">
    <property type="term" value="C:cytoplasm"/>
    <property type="evidence" value="ECO:0007669"/>
    <property type="project" value="TreeGrafter"/>
</dbReference>
<dbReference type="GO" id="GO:0005524">
    <property type="term" value="F:ATP binding"/>
    <property type="evidence" value="ECO:0007669"/>
    <property type="project" value="UniProtKB-UniRule"/>
</dbReference>
<protein>
    <recommendedName>
        <fullName evidence="2">non-specific serine/threonine protein kinase</fullName>
        <ecNumber evidence="2">2.7.11.1</ecNumber>
    </recommendedName>
</protein>
<evidence type="ECO:0000256" key="9">
    <source>
        <dbReference type="ARBA" id="ARBA00047899"/>
    </source>
</evidence>
<dbReference type="InterPro" id="IPR011009">
    <property type="entry name" value="Kinase-like_dom_sf"/>
</dbReference>
<keyword evidence="4" id="KW-0808">Transferase</keyword>
<proteinExistence type="inferred from homology"/>
<dbReference type="STRING" id="451379.A0A0N5AQY7"/>
<evidence type="ECO:0000313" key="15">
    <source>
        <dbReference type="WBParaSite" id="SMUV_0000711501-mRNA-1"/>
    </source>
</evidence>
<dbReference type="InterPro" id="IPR051138">
    <property type="entry name" value="PIM_Ser/Thr_kinase"/>
</dbReference>